<dbReference type="PANTHER" id="PTHR22768:SF0">
    <property type="entry name" value="DNA REPLICATION COMPLEX GINS PROTEIN PSF3"/>
    <property type="match status" value="1"/>
</dbReference>
<dbReference type="SUPFAM" id="SSF158573">
    <property type="entry name" value="GINS helical bundle-like"/>
    <property type="match status" value="1"/>
</dbReference>
<dbReference type="EMBL" id="HBIW01022768">
    <property type="protein sequence ID" value="CAE0704185.1"/>
    <property type="molecule type" value="Transcribed_RNA"/>
</dbReference>
<feature type="domain" description="DNA replication complex GINS protein PSF3 N-terminal" evidence="1">
    <location>
        <begin position="6"/>
        <end position="56"/>
    </location>
</feature>
<dbReference type="InterPro" id="IPR010492">
    <property type="entry name" value="GINS_Psf3"/>
</dbReference>
<dbReference type="Gene3D" id="1.20.58.2050">
    <property type="match status" value="1"/>
</dbReference>
<dbReference type="AlphaFoldDB" id="A0A7S4ECV8"/>
<protein>
    <recommendedName>
        <fullName evidence="1">DNA replication complex GINS protein PSF3 N-terminal domain-containing protein</fullName>
    </recommendedName>
</protein>
<organism evidence="2">
    <name type="scientific">Pelagomonas calceolata</name>
    <dbReference type="NCBI Taxonomy" id="35677"/>
    <lineage>
        <taxon>Eukaryota</taxon>
        <taxon>Sar</taxon>
        <taxon>Stramenopiles</taxon>
        <taxon>Ochrophyta</taxon>
        <taxon>Pelagophyceae</taxon>
        <taxon>Pelagomonadales</taxon>
        <taxon>Pelagomonadaceae</taxon>
        <taxon>Pelagomonas</taxon>
    </lineage>
</organism>
<dbReference type="Pfam" id="PF22466">
    <property type="entry name" value="PSF3_N"/>
    <property type="match status" value="1"/>
</dbReference>
<accession>A0A7S4ECV8</accession>
<reference evidence="2" key="1">
    <citation type="submission" date="2021-01" db="EMBL/GenBank/DDBJ databases">
        <authorList>
            <person name="Corre E."/>
            <person name="Pelletier E."/>
            <person name="Niang G."/>
            <person name="Scheremetjew M."/>
            <person name="Finn R."/>
            <person name="Kale V."/>
            <person name="Holt S."/>
            <person name="Cochrane G."/>
            <person name="Meng A."/>
            <person name="Brown T."/>
            <person name="Cohen L."/>
        </authorList>
    </citation>
    <scope>NUCLEOTIDE SEQUENCE</scope>
    <source>
        <strain evidence="2">CCMP1756</strain>
    </source>
</reference>
<dbReference type="CDD" id="cd11713">
    <property type="entry name" value="GINS_A_psf3"/>
    <property type="match status" value="1"/>
</dbReference>
<dbReference type="InterPro" id="IPR055221">
    <property type="entry name" value="PSF3_N"/>
</dbReference>
<dbReference type="InterPro" id="IPR036224">
    <property type="entry name" value="GINS_bundle-like_dom_sf"/>
</dbReference>
<name>A0A7S4ECV8_9STRA</name>
<gene>
    <name evidence="2" type="ORF">PCAL00307_LOCUS19633</name>
</gene>
<evidence type="ECO:0000259" key="1">
    <source>
        <dbReference type="Pfam" id="PF22466"/>
    </source>
</evidence>
<dbReference type="PANTHER" id="PTHR22768">
    <property type="entry name" value="DNA REPLICATION COMPLEX GINS PROTEIN PSF3"/>
    <property type="match status" value="1"/>
</dbReference>
<dbReference type="GO" id="GO:0000811">
    <property type="term" value="C:GINS complex"/>
    <property type="evidence" value="ECO:0007669"/>
    <property type="project" value="TreeGrafter"/>
</dbReference>
<sequence length="188" mass="20822">MADDSVHALLADEELVDCTLLIDGEGMGHLLGDDKAGDLAKGAQLKLALWLALVLAKKNMVRISLPNRYGPSVRADLEAGPTVVDLHSIAPYYYTVGHKLADATGEDSLRKELRAAISGDRFEKAFDWSQVSLDRDVSELRETLAREEQELFDAGYRAARDVRAWKRRRTARLTTAAIYKRAAPERVG</sequence>
<evidence type="ECO:0000313" key="2">
    <source>
        <dbReference type="EMBL" id="CAE0704185.1"/>
    </source>
</evidence>
<dbReference type="SUPFAM" id="SSF160059">
    <property type="entry name" value="PriA/YqbF domain"/>
    <property type="match status" value="1"/>
</dbReference>
<dbReference type="InterPro" id="IPR038437">
    <property type="entry name" value="GINS_Psf3_sf"/>
</dbReference>
<proteinExistence type="predicted"/>
<dbReference type="GO" id="GO:1902975">
    <property type="term" value="P:mitotic DNA replication initiation"/>
    <property type="evidence" value="ECO:0007669"/>
    <property type="project" value="TreeGrafter"/>
</dbReference>